<dbReference type="Proteomes" id="UP001432027">
    <property type="component" value="Unassembled WGS sequence"/>
</dbReference>
<comment type="caution">
    <text evidence="5">The sequence shown here is derived from an EMBL/GenBank/DDBJ whole genome shotgun (WGS) entry which is preliminary data.</text>
</comment>
<dbReference type="PROSITE" id="PS51392">
    <property type="entry name" value="KEN"/>
    <property type="match status" value="1"/>
</dbReference>
<dbReference type="AlphaFoldDB" id="A0AAV5SLX5"/>
<name>A0AAV5SLX5_9BILA</name>
<evidence type="ECO:0000259" key="4">
    <source>
        <dbReference type="PROSITE" id="PS51392"/>
    </source>
</evidence>
<dbReference type="GO" id="GO:0004521">
    <property type="term" value="F:RNA endonuclease activity"/>
    <property type="evidence" value="ECO:0007669"/>
    <property type="project" value="InterPro"/>
</dbReference>
<proteinExistence type="predicted"/>
<dbReference type="InterPro" id="IPR038357">
    <property type="entry name" value="KEN_sf"/>
</dbReference>
<protein>
    <recommendedName>
        <fullName evidence="4">KEN domain-containing protein</fullName>
    </recommendedName>
</protein>
<dbReference type="GO" id="GO:0070059">
    <property type="term" value="P:intrinsic apoptotic signaling pathway in response to endoplasmic reticulum stress"/>
    <property type="evidence" value="ECO:0007669"/>
    <property type="project" value="TreeGrafter"/>
</dbReference>
<organism evidence="5 6">
    <name type="scientific">Pristionchus entomophagus</name>
    <dbReference type="NCBI Taxonomy" id="358040"/>
    <lineage>
        <taxon>Eukaryota</taxon>
        <taxon>Metazoa</taxon>
        <taxon>Ecdysozoa</taxon>
        <taxon>Nematoda</taxon>
        <taxon>Chromadorea</taxon>
        <taxon>Rhabditida</taxon>
        <taxon>Rhabditina</taxon>
        <taxon>Diplogasteromorpha</taxon>
        <taxon>Diplogasteroidea</taxon>
        <taxon>Neodiplogasteridae</taxon>
        <taxon>Pristionchus</taxon>
    </lineage>
</organism>
<dbReference type="PANTHER" id="PTHR13954">
    <property type="entry name" value="IRE1-RELATED"/>
    <property type="match status" value="1"/>
</dbReference>
<dbReference type="InterPro" id="IPR045133">
    <property type="entry name" value="IRE1/2-like"/>
</dbReference>
<dbReference type="Gene3D" id="1.20.1440.180">
    <property type="entry name" value="KEN domain"/>
    <property type="match status" value="1"/>
</dbReference>
<keyword evidence="3" id="KW-0067">ATP-binding</keyword>
<evidence type="ECO:0000256" key="3">
    <source>
        <dbReference type="ARBA" id="ARBA00022840"/>
    </source>
</evidence>
<keyword evidence="6" id="KW-1185">Reference proteome</keyword>
<dbReference type="SMART" id="SM00580">
    <property type="entry name" value="PUG"/>
    <property type="match status" value="1"/>
</dbReference>
<dbReference type="Pfam" id="PF06479">
    <property type="entry name" value="Ribonuc_2-5A"/>
    <property type="match status" value="1"/>
</dbReference>
<dbReference type="GO" id="GO:0005524">
    <property type="term" value="F:ATP binding"/>
    <property type="evidence" value="ECO:0007669"/>
    <property type="project" value="UniProtKB-KW"/>
</dbReference>
<reference evidence="5" key="1">
    <citation type="submission" date="2023-10" db="EMBL/GenBank/DDBJ databases">
        <title>Genome assembly of Pristionchus species.</title>
        <authorList>
            <person name="Yoshida K."/>
            <person name="Sommer R.J."/>
        </authorList>
    </citation>
    <scope>NUCLEOTIDE SEQUENCE</scope>
    <source>
        <strain evidence="5">RS0144</strain>
    </source>
</reference>
<dbReference type="GO" id="GO:1990604">
    <property type="term" value="C:IRE1-TRAF2-ASK1 complex"/>
    <property type="evidence" value="ECO:0007669"/>
    <property type="project" value="TreeGrafter"/>
</dbReference>
<dbReference type="InterPro" id="IPR010513">
    <property type="entry name" value="KEN_dom"/>
</dbReference>
<dbReference type="GO" id="GO:0036498">
    <property type="term" value="P:IRE1-mediated unfolded protein response"/>
    <property type="evidence" value="ECO:0007669"/>
    <property type="project" value="TreeGrafter"/>
</dbReference>
<evidence type="ECO:0000313" key="6">
    <source>
        <dbReference type="Proteomes" id="UP001432027"/>
    </source>
</evidence>
<keyword evidence="2" id="KW-0547">Nucleotide-binding</keyword>
<feature type="non-terminal residue" evidence="5">
    <location>
        <position position="85"/>
    </location>
</feature>
<evidence type="ECO:0000256" key="1">
    <source>
        <dbReference type="ARBA" id="ARBA00022729"/>
    </source>
</evidence>
<evidence type="ECO:0000256" key="2">
    <source>
        <dbReference type="ARBA" id="ARBA00022741"/>
    </source>
</evidence>
<dbReference type="GO" id="GO:0004674">
    <property type="term" value="F:protein serine/threonine kinase activity"/>
    <property type="evidence" value="ECO:0007669"/>
    <property type="project" value="InterPro"/>
</dbReference>
<keyword evidence="1" id="KW-0732">Signal</keyword>
<gene>
    <name evidence="5" type="ORF">PENTCL1PPCAC_4524</name>
</gene>
<accession>A0AAV5SLX5</accession>
<dbReference type="GO" id="GO:0051082">
    <property type="term" value="F:unfolded protein binding"/>
    <property type="evidence" value="ECO:0007669"/>
    <property type="project" value="TreeGrafter"/>
</dbReference>
<dbReference type="GO" id="GO:0006397">
    <property type="term" value="P:mRNA processing"/>
    <property type="evidence" value="ECO:0007669"/>
    <property type="project" value="InterPro"/>
</dbReference>
<feature type="non-terminal residue" evidence="5">
    <location>
        <position position="1"/>
    </location>
</feature>
<dbReference type="EMBL" id="BTSX01000002">
    <property type="protein sequence ID" value="GMS82349.1"/>
    <property type="molecule type" value="Genomic_DNA"/>
</dbReference>
<feature type="domain" description="KEN" evidence="4">
    <location>
        <begin position="1"/>
        <end position="83"/>
    </location>
</feature>
<dbReference type="PANTHER" id="PTHR13954:SF6">
    <property type="entry name" value="NON-SPECIFIC SERINE_THREONINE PROTEIN KINASE"/>
    <property type="match status" value="1"/>
</dbReference>
<sequence length="85" mass="10092">DLLSHENKSGKYKGEDVLHLVRAIRNKNQHPRNWLPDVQAAFGETTDSFVTYFTRKFPELLLHVYKELEWCSDESSFKPYYTEQV</sequence>
<evidence type="ECO:0000313" key="5">
    <source>
        <dbReference type="EMBL" id="GMS82349.1"/>
    </source>
</evidence>